<sequence length="276" mass="31817">MQIGLTLAKAIFLVSCLKASRDILNPVNDGLSDLIIKANDIGELSIVKACSNSSKLSDVYEELSKHNLKISESAMRKLNQRKNFNRRRGINGLNDNKGSNESIVTLEVNKNKKMERTHHIISLDDQDNTYTFTFKIPRVKFNDFAYIQYWVTNEDGLTSELGIGKQRGEEFWKPLIFNTDDNHKTGWFADRFVSWVEAPMSAKRSTIVRDMNLFPETVARLTMQVKENHSHLWINGKYIGAVRTNFGIDYIDFGFEHGYDTDYESIKISKMESWRD</sequence>
<evidence type="ECO:0000313" key="1">
    <source>
        <dbReference type="EMBL" id="BBM96182.1"/>
    </source>
</evidence>
<dbReference type="Pfam" id="PF22875">
    <property type="entry name" value="Glu2-Pro"/>
    <property type="match status" value="1"/>
</dbReference>
<protein>
    <submittedName>
        <fullName evidence="1">Uncharacterized protein</fullName>
    </submittedName>
</protein>
<dbReference type="RefSeq" id="YP_010840057.1">
    <property type="nucleotide sequence ID" value="NC_078372.1"/>
</dbReference>
<keyword evidence="2" id="KW-1185">Reference proteome</keyword>
<dbReference type="EMBL" id="LC496095">
    <property type="protein sequence ID" value="BBM96182.1"/>
    <property type="molecule type" value="Genomic_RNA"/>
</dbReference>
<reference evidence="1" key="1">
    <citation type="journal article" date="2020" name="Phytopathology">
        <title>Perilla mosaic virus is a highly divergent emaravirus transmitted by Shevtchenkella sp. (Acari: Eriophyidae).</title>
        <authorList>
            <person name="Kubota K."/>
            <person name="Usugi T."/>
            <person name="Tomitaka Y."/>
            <person name="Shimomoto Y."/>
            <person name="Takeuchi S."/>
            <person name="Kadono F."/>
            <person name="Yanagisawa H."/>
            <person name="Chiaki Y."/>
            <person name="Tsuda S."/>
        </authorList>
    </citation>
    <scope>NUCLEOTIDE SEQUENCE</scope>
    <source>
        <strain evidence="1">Kochi_Nankoku_2011</strain>
    </source>
</reference>
<organism evidence="1 2">
    <name type="scientific">Perilla mosaic virus</name>
    <dbReference type="NCBI Taxonomy" id="2483037"/>
    <lineage>
        <taxon>Viruses</taxon>
        <taxon>Riboviria</taxon>
        <taxon>Orthornavirae</taxon>
        <taxon>Negarnaviricota</taxon>
        <taxon>Polyploviricotina</taxon>
        <taxon>Bunyaviricetes</taxon>
        <taxon>Elliovirales</taxon>
        <taxon>Fimoviridae</taxon>
        <taxon>Emaravirus</taxon>
        <taxon>Emaravirus perillae</taxon>
    </lineage>
</organism>
<evidence type="ECO:0000313" key="2">
    <source>
        <dbReference type="Proteomes" id="UP000678595"/>
    </source>
</evidence>
<name>A0A6F8PHC3_9VIRU</name>
<dbReference type="Proteomes" id="UP000678595">
    <property type="component" value="Genome"/>
</dbReference>
<dbReference type="GeneID" id="80550494"/>
<accession>A0A6F8PHC3</accession>
<proteinExistence type="predicted"/>
<dbReference type="KEGG" id="vg:80550494"/>
<gene>
    <name evidence="1" type="primary">P5</name>
</gene>